<reference evidence="2 3" key="1">
    <citation type="submission" date="2016-10" db="EMBL/GenBank/DDBJ databases">
        <authorList>
            <person name="de Groot N.N."/>
        </authorList>
    </citation>
    <scope>NUCLEOTIDE SEQUENCE [LARGE SCALE GENOMIC DNA]</scope>
    <source>
        <strain evidence="2 3">DSM 26880</strain>
    </source>
</reference>
<feature type="transmembrane region" description="Helical" evidence="1">
    <location>
        <begin position="78"/>
        <end position="98"/>
    </location>
</feature>
<keyword evidence="1" id="KW-0812">Transmembrane</keyword>
<protein>
    <submittedName>
        <fullName evidence="2">Uncharacterized protein</fullName>
    </submittedName>
</protein>
<keyword evidence="1" id="KW-0472">Membrane</keyword>
<dbReference type="EMBL" id="FNPF01000006">
    <property type="protein sequence ID" value="SDY34144.1"/>
    <property type="molecule type" value="Genomic_DNA"/>
</dbReference>
<dbReference type="RefSeq" id="WP_089882566.1">
    <property type="nucleotide sequence ID" value="NZ_FNPF01000006.1"/>
</dbReference>
<accession>A0A1H3J4Q9</accession>
<dbReference type="Proteomes" id="UP000199286">
    <property type="component" value="Unassembled WGS sequence"/>
</dbReference>
<evidence type="ECO:0000313" key="3">
    <source>
        <dbReference type="Proteomes" id="UP000199286"/>
    </source>
</evidence>
<feature type="transmembrane region" description="Helical" evidence="1">
    <location>
        <begin position="12"/>
        <end position="34"/>
    </location>
</feature>
<keyword evidence="3" id="KW-1185">Reference proteome</keyword>
<dbReference type="OrthoDB" id="7433399at2"/>
<evidence type="ECO:0000313" key="2">
    <source>
        <dbReference type="EMBL" id="SDY34144.1"/>
    </source>
</evidence>
<sequence length="107" mass="11408">MKDLVRILIGPLVWLSAFSAVYGLHGVACAFGWADIDAWGLSLMRVALTAAWLASLAVLAVTVAVLHSRRFGSPSGFVRGVSIMTGWVGLMATLWTLFPVVVTSTCQ</sequence>
<gene>
    <name evidence="2" type="ORF">SAMN05444340_10619</name>
</gene>
<feature type="transmembrane region" description="Helical" evidence="1">
    <location>
        <begin position="46"/>
        <end position="66"/>
    </location>
</feature>
<keyword evidence="1" id="KW-1133">Transmembrane helix</keyword>
<evidence type="ECO:0000256" key="1">
    <source>
        <dbReference type="SAM" id="Phobius"/>
    </source>
</evidence>
<name>A0A1H3J4Q9_9RHOB</name>
<organism evidence="2 3">
    <name type="scientific">Citreimonas salinaria</name>
    <dbReference type="NCBI Taxonomy" id="321339"/>
    <lineage>
        <taxon>Bacteria</taxon>
        <taxon>Pseudomonadati</taxon>
        <taxon>Pseudomonadota</taxon>
        <taxon>Alphaproteobacteria</taxon>
        <taxon>Rhodobacterales</taxon>
        <taxon>Roseobacteraceae</taxon>
        <taxon>Citreimonas</taxon>
    </lineage>
</organism>
<dbReference type="AlphaFoldDB" id="A0A1H3J4Q9"/>
<dbReference type="STRING" id="321339.SAMN05444340_10619"/>
<proteinExistence type="predicted"/>